<evidence type="ECO:0000313" key="5">
    <source>
        <dbReference type="Proteomes" id="UP001058003"/>
    </source>
</evidence>
<dbReference type="Pfam" id="PF13458">
    <property type="entry name" value="Peripla_BP_6"/>
    <property type="match status" value="1"/>
</dbReference>
<name>A0A9Q9IBE7_9ACTN</name>
<sequence length="411" mass="42750">MNRALRLLAVAVTVTIGVTLSGCSGKANTPSSGQTGEIKTDVGVSGNRISLGVLTDLTGQFAPLATELTNAEKLYWEQRNAAGGVCGGRFQVDLDVRDHGYNVQTAVSLYASMKTKSLVFEQILGSPMNAALSADIQKDGIVTLPASWAPVLLKNPLMTVVGTTTDLEVVNLLDHLLEQKTLAAGDAIGHIYFEGELGESGLIGSKKVAAAHNLKLVEAKIKPTDTDMTAHVTAMKAQGVKAIVLSTSSGPLASAAAVAATQGMQVPLLGNTQTFAPGALKTPGGAYLKSHFLGAQPVSPFDQAASKAVLDTYLKKYPGTNPTLQISYGWARADVMRQLLESACAAKDLTRQGLVKARQSLTKVDTGGLAAVLDYSTAGAPPTRESYLMKAADAPGGLVLEKGPYRGADAT</sequence>
<keyword evidence="5" id="KW-1185">Reference proteome</keyword>
<evidence type="ECO:0000313" key="4">
    <source>
        <dbReference type="EMBL" id="UWZ51228.1"/>
    </source>
</evidence>
<dbReference type="PANTHER" id="PTHR47235">
    <property type="entry name" value="BLR6548 PROTEIN"/>
    <property type="match status" value="1"/>
</dbReference>
<evidence type="ECO:0000256" key="2">
    <source>
        <dbReference type="ARBA" id="ARBA00022729"/>
    </source>
</evidence>
<dbReference type="SUPFAM" id="SSF53822">
    <property type="entry name" value="Periplasmic binding protein-like I"/>
    <property type="match status" value="1"/>
</dbReference>
<organism evidence="4 5">
    <name type="scientific">Dactylosporangium aurantiacum</name>
    <dbReference type="NCBI Taxonomy" id="35754"/>
    <lineage>
        <taxon>Bacteria</taxon>
        <taxon>Bacillati</taxon>
        <taxon>Actinomycetota</taxon>
        <taxon>Actinomycetes</taxon>
        <taxon>Micromonosporales</taxon>
        <taxon>Micromonosporaceae</taxon>
        <taxon>Dactylosporangium</taxon>
    </lineage>
</organism>
<evidence type="ECO:0000256" key="1">
    <source>
        <dbReference type="ARBA" id="ARBA00010062"/>
    </source>
</evidence>
<dbReference type="PROSITE" id="PS51257">
    <property type="entry name" value="PROKAR_LIPOPROTEIN"/>
    <property type="match status" value="1"/>
</dbReference>
<dbReference type="EMBL" id="CP073767">
    <property type="protein sequence ID" value="UWZ51228.1"/>
    <property type="molecule type" value="Genomic_DNA"/>
</dbReference>
<keyword evidence="2" id="KW-0732">Signal</keyword>
<accession>A0A9Q9IBE7</accession>
<reference evidence="4" key="1">
    <citation type="submission" date="2021-04" db="EMBL/GenBank/DDBJ databases">
        <title>Dactylosporangium aurantiacum NRRL B-8018 full assembly.</title>
        <authorList>
            <person name="Hartkoorn R.C."/>
            <person name="Beaudoing E."/>
            <person name="Hot D."/>
        </authorList>
    </citation>
    <scope>NUCLEOTIDE SEQUENCE</scope>
    <source>
        <strain evidence="4">NRRL B-8018</strain>
    </source>
</reference>
<comment type="similarity">
    <text evidence="1">Belongs to the leucine-binding protein family.</text>
</comment>
<dbReference type="OrthoDB" id="26870at2"/>
<dbReference type="RefSeq" id="WP_033366623.1">
    <property type="nucleotide sequence ID" value="NZ_CP073767.1"/>
</dbReference>
<dbReference type="AlphaFoldDB" id="A0A9Q9IBE7"/>
<dbReference type="Proteomes" id="UP001058003">
    <property type="component" value="Chromosome"/>
</dbReference>
<evidence type="ECO:0000259" key="3">
    <source>
        <dbReference type="Pfam" id="PF13458"/>
    </source>
</evidence>
<dbReference type="Gene3D" id="3.40.50.2300">
    <property type="match status" value="2"/>
</dbReference>
<protein>
    <submittedName>
        <fullName evidence="4">ABC transporter substrate-binding protein</fullName>
    </submittedName>
</protein>
<dbReference type="InterPro" id="IPR028082">
    <property type="entry name" value="Peripla_BP_I"/>
</dbReference>
<dbReference type="PANTHER" id="PTHR47235:SF1">
    <property type="entry name" value="BLR6548 PROTEIN"/>
    <property type="match status" value="1"/>
</dbReference>
<gene>
    <name evidence="4" type="ORF">Daura_31270</name>
</gene>
<dbReference type="KEGG" id="daur:Daura_31270"/>
<feature type="domain" description="Leucine-binding protein" evidence="3">
    <location>
        <begin position="49"/>
        <end position="392"/>
    </location>
</feature>
<proteinExistence type="inferred from homology"/>
<dbReference type="InterPro" id="IPR028081">
    <property type="entry name" value="Leu-bd"/>
</dbReference>